<comment type="catalytic activity">
    <reaction evidence="7">
        <text>L-threonyl-[protein] + ATP = O-phospho-L-threonyl-[protein] + ADP + H(+)</text>
        <dbReference type="Rhea" id="RHEA:46608"/>
        <dbReference type="Rhea" id="RHEA-COMP:11060"/>
        <dbReference type="Rhea" id="RHEA-COMP:11605"/>
        <dbReference type="ChEBI" id="CHEBI:15378"/>
        <dbReference type="ChEBI" id="CHEBI:30013"/>
        <dbReference type="ChEBI" id="CHEBI:30616"/>
        <dbReference type="ChEBI" id="CHEBI:61977"/>
        <dbReference type="ChEBI" id="CHEBI:456216"/>
        <dbReference type="EC" id="2.7.11.1"/>
    </reaction>
</comment>
<evidence type="ECO:0000256" key="3">
    <source>
        <dbReference type="ARBA" id="ARBA00022679"/>
    </source>
</evidence>
<evidence type="ECO:0000256" key="1">
    <source>
        <dbReference type="ARBA" id="ARBA00012513"/>
    </source>
</evidence>
<dbReference type="GO" id="GO:0035861">
    <property type="term" value="C:site of double-strand break"/>
    <property type="evidence" value="ECO:0007669"/>
    <property type="project" value="TreeGrafter"/>
</dbReference>
<dbReference type="CDD" id="cd13993">
    <property type="entry name" value="STKc_Pat1_like"/>
    <property type="match status" value="1"/>
</dbReference>
<dbReference type="PROSITE" id="PS50011">
    <property type="entry name" value="PROTEIN_KINASE_DOM"/>
    <property type="match status" value="1"/>
</dbReference>
<comment type="caution">
    <text evidence="12">The sequence shown here is derived from an EMBL/GenBank/DDBJ whole genome shotgun (WGS) entry which is preliminary data.</text>
</comment>
<dbReference type="SUPFAM" id="SSF56112">
    <property type="entry name" value="Protein kinase-like (PK-like)"/>
    <property type="match status" value="1"/>
</dbReference>
<protein>
    <recommendedName>
        <fullName evidence="1">non-specific serine/threonine protein kinase</fullName>
        <ecNumber evidence="1">2.7.11.1</ecNumber>
    </recommendedName>
</protein>
<evidence type="ECO:0000256" key="9">
    <source>
        <dbReference type="PROSITE-ProRule" id="PRU10141"/>
    </source>
</evidence>
<gene>
    <name evidence="12" type="ORF">O9K51_10866</name>
</gene>
<dbReference type="Proteomes" id="UP001163105">
    <property type="component" value="Unassembled WGS sequence"/>
</dbReference>
<reference evidence="12" key="1">
    <citation type="submission" date="2023-01" db="EMBL/GenBank/DDBJ databases">
        <title>The growth and conidiation of Purpureocillium lavendulum are regulated by nitrogen source and histone H3K14 acetylation.</title>
        <authorList>
            <person name="Tang P."/>
            <person name="Han J."/>
            <person name="Zhang C."/>
            <person name="Tang P."/>
            <person name="Qi F."/>
            <person name="Zhang K."/>
            <person name="Liang L."/>
        </authorList>
    </citation>
    <scope>NUCLEOTIDE SEQUENCE</scope>
    <source>
        <strain evidence="12">YMF1.00683</strain>
    </source>
</reference>
<dbReference type="EMBL" id="JAQHRD010000019">
    <property type="protein sequence ID" value="KAJ6436620.1"/>
    <property type="molecule type" value="Genomic_DNA"/>
</dbReference>
<dbReference type="PROSITE" id="PS00107">
    <property type="entry name" value="PROTEIN_KINASE_ATP"/>
    <property type="match status" value="1"/>
</dbReference>
<dbReference type="GO" id="GO:0005737">
    <property type="term" value="C:cytoplasm"/>
    <property type="evidence" value="ECO:0007669"/>
    <property type="project" value="TreeGrafter"/>
</dbReference>
<evidence type="ECO:0000256" key="4">
    <source>
        <dbReference type="ARBA" id="ARBA00022741"/>
    </source>
</evidence>
<organism evidence="12 13">
    <name type="scientific">Purpureocillium lavendulum</name>
    <dbReference type="NCBI Taxonomy" id="1247861"/>
    <lineage>
        <taxon>Eukaryota</taxon>
        <taxon>Fungi</taxon>
        <taxon>Dikarya</taxon>
        <taxon>Ascomycota</taxon>
        <taxon>Pezizomycotina</taxon>
        <taxon>Sordariomycetes</taxon>
        <taxon>Hypocreomycetidae</taxon>
        <taxon>Hypocreales</taxon>
        <taxon>Ophiocordycipitaceae</taxon>
        <taxon>Purpureocillium</taxon>
    </lineage>
</organism>
<sequence length="574" mass="64731">MRRPAPFSYPSPPISPHDGDTEGGIRATFATQPEQPPSLPAVAEKRLGITLEGRLRLNQILGTGAYGVVYLAVDTKTGDCYAAKCLEKFSADGTPLGLRAIARQRQEIRLHSLASAHPNVATLHEILDYPDCAYVILDYCPEGDLFRNITELRRYVGNDELCKKVFVQLLDAVEYCHGLGISHRDLKPENILVSDDGDTLKLADFGLATCDSESNEYGCGSMTYMSPECLVTCPSDRDPYYKCGPHDVWSLGIVLINLTCGRNPWKEALPKDRAYRKFIQRRGFLKTILPLTDEFNDILSGIFNPDPKLRITIPKLRARIMECARFTKMLRIAKTRESRGNTRVDDSENRTFVKSETTADFDPFCPKETSNNGRFRCFVIELLIVAGWTVVRKHSLWCFMFLSKAIVQKDDVHAAAIQQGCPRRLNNIFGEVIHDEKAIRDEVATQTGQTPVMVIAAKEDSDQSPTRTLIISFAKEVKHYWRVFDTTSYARRITKTRPPKQCDNCWDYHSLYSCGRQARCKNCVHDKTGNPSAGSIHEPRSRIGDSELHHLHVQPNHTDLKRCSYPLNATETLS</sequence>
<comment type="catalytic activity">
    <reaction evidence="8">
        <text>L-seryl-[protein] + ATP = O-phospho-L-seryl-[protein] + ADP + H(+)</text>
        <dbReference type="Rhea" id="RHEA:17989"/>
        <dbReference type="Rhea" id="RHEA-COMP:9863"/>
        <dbReference type="Rhea" id="RHEA-COMP:11604"/>
        <dbReference type="ChEBI" id="CHEBI:15378"/>
        <dbReference type="ChEBI" id="CHEBI:29999"/>
        <dbReference type="ChEBI" id="CHEBI:30616"/>
        <dbReference type="ChEBI" id="CHEBI:83421"/>
        <dbReference type="ChEBI" id="CHEBI:456216"/>
        <dbReference type="EC" id="2.7.11.1"/>
    </reaction>
</comment>
<evidence type="ECO:0000256" key="6">
    <source>
        <dbReference type="ARBA" id="ARBA00022840"/>
    </source>
</evidence>
<evidence type="ECO:0000256" key="2">
    <source>
        <dbReference type="ARBA" id="ARBA00022527"/>
    </source>
</evidence>
<dbReference type="InterPro" id="IPR008271">
    <property type="entry name" value="Ser/Thr_kinase_AS"/>
</dbReference>
<dbReference type="InterPro" id="IPR017441">
    <property type="entry name" value="Protein_kinase_ATP_BS"/>
</dbReference>
<dbReference type="GO" id="GO:0007095">
    <property type="term" value="P:mitotic G2 DNA damage checkpoint signaling"/>
    <property type="evidence" value="ECO:0007669"/>
    <property type="project" value="TreeGrafter"/>
</dbReference>
<keyword evidence="6 9" id="KW-0067">ATP-binding</keyword>
<keyword evidence="5" id="KW-0418">Kinase</keyword>
<dbReference type="AlphaFoldDB" id="A0AB34FE51"/>
<evidence type="ECO:0000256" key="8">
    <source>
        <dbReference type="ARBA" id="ARBA00048679"/>
    </source>
</evidence>
<keyword evidence="4 9" id="KW-0547">Nucleotide-binding</keyword>
<evidence type="ECO:0000313" key="13">
    <source>
        <dbReference type="Proteomes" id="UP001163105"/>
    </source>
</evidence>
<evidence type="ECO:0000256" key="10">
    <source>
        <dbReference type="SAM" id="MobiDB-lite"/>
    </source>
</evidence>
<dbReference type="GO" id="GO:0005524">
    <property type="term" value="F:ATP binding"/>
    <property type="evidence" value="ECO:0007669"/>
    <property type="project" value="UniProtKB-UniRule"/>
</dbReference>
<evidence type="ECO:0000256" key="5">
    <source>
        <dbReference type="ARBA" id="ARBA00022777"/>
    </source>
</evidence>
<evidence type="ECO:0000313" key="12">
    <source>
        <dbReference type="EMBL" id="KAJ6436620.1"/>
    </source>
</evidence>
<dbReference type="Pfam" id="PF00069">
    <property type="entry name" value="Pkinase"/>
    <property type="match status" value="1"/>
</dbReference>
<dbReference type="PANTHER" id="PTHR43895">
    <property type="entry name" value="CALCIUM/CALMODULIN-DEPENDENT PROTEIN KINASE KINASE-RELATED"/>
    <property type="match status" value="1"/>
</dbReference>
<dbReference type="SMART" id="SM00220">
    <property type="entry name" value="S_TKc"/>
    <property type="match status" value="1"/>
</dbReference>
<accession>A0AB34FE51</accession>
<dbReference type="InterPro" id="IPR011009">
    <property type="entry name" value="Kinase-like_dom_sf"/>
</dbReference>
<dbReference type="GO" id="GO:0005634">
    <property type="term" value="C:nucleus"/>
    <property type="evidence" value="ECO:0007669"/>
    <property type="project" value="TreeGrafter"/>
</dbReference>
<feature type="region of interest" description="Disordered" evidence="10">
    <location>
        <begin position="1"/>
        <end position="25"/>
    </location>
</feature>
<keyword evidence="2" id="KW-0723">Serine/threonine-protein kinase</keyword>
<proteinExistence type="predicted"/>
<keyword evidence="3" id="KW-0808">Transferase</keyword>
<dbReference type="InterPro" id="IPR000719">
    <property type="entry name" value="Prot_kinase_dom"/>
</dbReference>
<dbReference type="PROSITE" id="PS00108">
    <property type="entry name" value="PROTEIN_KINASE_ST"/>
    <property type="match status" value="1"/>
</dbReference>
<feature type="binding site" evidence="9">
    <location>
        <position position="84"/>
    </location>
    <ligand>
        <name>ATP</name>
        <dbReference type="ChEBI" id="CHEBI:30616"/>
    </ligand>
</feature>
<evidence type="ECO:0000256" key="7">
    <source>
        <dbReference type="ARBA" id="ARBA00047899"/>
    </source>
</evidence>
<dbReference type="GO" id="GO:0004674">
    <property type="term" value="F:protein serine/threonine kinase activity"/>
    <property type="evidence" value="ECO:0007669"/>
    <property type="project" value="UniProtKB-KW"/>
</dbReference>
<dbReference type="PANTHER" id="PTHR43895:SF32">
    <property type="entry name" value="SERINE_THREONINE-PROTEIN KINASE CHK1"/>
    <property type="match status" value="1"/>
</dbReference>
<feature type="domain" description="Protein kinase" evidence="11">
    <location>
        <begin position="55"/>
        <end position="327"/>
    </location>
</feature>
<dbReference type="EC" id="2.7.11.1" evidence="1"/>
<evidence type="ECO:0000259" key="11">
    <source>
        <dbReference type="PROSITE" id="PS50011"/>
    </source>
</evidence>
<name>A0AB34FE51_9HYPO</name>
<dbReference type="Gene3D" id="1.10.510.10">
    <property type="entry name" value="Transferase(Phosphotransferase) domain 1"/>
    <property type="match status" value="1"/>
</dbReference>
<keyword evidence="13" id="KW-1185">Reference proteome</keyword>